<accession>A0ABU3L502</accession>
<comment type="caution">
    <text evidence="8">The sequence shown here is derived from an EMBL/GenBank/DDBJ whole genome shotgun (WGS) entry which is preliminary data.</text>
</comment>
<feature type="domain" description="RagB/SusD" evidence="6">
    <location>
        <begin position="339"/>
        <end position="463"/>
    </location>
</feature>
<comment type="similarity">
    <text evidence="2">Belongs to the SusD family.</text>
</comment>
<dbReference type="InterPro" id="IPR012944">
    <property type="entry name" value="SusD_RagB_dom"/>
</dbReference>
<dbReference type="CDD" id="cd08977">
    <property type="entry name" value="SusD"/>
    <property type="match status" value="1"/>
</dbReference>
<dbReference type="InterPro" id="IPR011990">
    <property type="entry name" value="TPR-like_helical_dom_sf"/>
</dbReference>
<evidence type="ECO:0000256" key="2">
    <source>
        <dbReference type="ARBA" id="ARBA00006275"/>
    </source>
</evidence>
<keyword evidence="9" id="KW-1185">Reference proteome</keyword>
<name>A0ABU3L502_9FLAO</name>
<keyword evidence="5" id="KW-0998">Cell outer membrane</keyword>
<protein>
    <submittedName>
        <fullName evidence="8">RagB/SusD family nutrient uptake outer membrane protein</fullName>
    </submittedName>
</protein>
<sequence>MKHTILTIASVLGLVVLSCDSQLDLAPEDRLTQEVAFSNKTTALGVLTGVYSAAQQDDVLNGTWQLAGDWQSDNIDFVGSFPTFNEVKNYSTLADNTSISALWDDSYETIGTANLVIKNVPLVDDPEFTESERNNAIAQAKFMRALIYFNLSNWYSQPIQVSGGTTPAVPLVLEPFELGEPDFPSRATLNEVQAQIEQDLLDAIPSLDDTDKSKATKGAAHALLARLYLYQDKFGPAADYANRAIQNAAYELAPDYQFFNSLDNEFYFTLVNTAADGQDSNEGFSGLTNPTPDGRGDAPYSDNLLAAFAEEAGDLRFSALTQIGADALGTEREFTSKFPDGVTNTDNAPVLRVTEMYLTRAEANLRGGTAIGDTPVNDINALRQRAGLTDLASVDLDQILTERRKELAFEGHRRMDLLRNEMNLRREGMPKVSESAPGQDKVIFPIPVNELDLNENLVQNPGY</sequence>
<proteinExistence type="inferred from homology"/>
<feature type="domain" description="SusD-like N-terminal" evidence="7">
    <location>
        <begin position="23"/>
        <end position="229"/>
    </location>
</feature>
<evidence type="ECO:0000313" key="9">
    <source>
        <dbReference type="Proteomes" id="UP001250656"/>
    </source>
</evidence>
<organism evidence="8 9">
    <name type="scientific">Pricia mediterranea</name>
    <dbReference type="NCBI Taxonomy" id="3076079"/>
    <lineage>
        <taxon>Bacteria</taxon>
        <taxon>Pseudomonadati</taxon>
        <taxon>Bacteroidota</taxon>
        <taxon>Flavobacteriia</taxon>
        <taxon>Flavobacteriales</taxon>
        <taxon>Flavobacteriaceae</taxon>
        <taxon>Pricia</taxon>
    </lineage>
</organism>
<keyword evidence="4" id="KW-0472">Membrane</keyword>
<dbReference type="SUPFAM" id="SSF48452">
    <property type="entry name" value="TPR-like"/>
    <property type="match status" value="1"/>
</dbReference>
<evidence type="ECO:0000256" key="5">
    <source>
        <dbReference type="ARBA" id="ARBA00023237"/>
    </source>
</evidence>
<dbReference type="PROSITE" id="PS51257">
    <property type="entry name" value="PROKAR_LIPOPROTEIN"/>
    <property type="match status" value="1"/>
</dbReference>
<evidence type="ECO:0000256" key="4">
    <source>
        <dbReference type="ARBA" id="ARBA00023136"/>
    </source>
</evidence>
<dbReference type="InterPro" id="IPR033985">
    <property type="entry name" value="SusD-like_N"/>
</dbReference>
<dbReference type="RefSeq" id="WP_314013346.1">
    <property type="nucleotide sequence ID" value="NZ_JAVTTP010000001.1"/>
</dbReference>
<dbReference type="Proteomes" id="UP001250656">
    <property type="component" value="Unassembled WGS sequence"/>
</dbReference>
<dbReference type="Pfam" id="PF14322">
    <property type="entry name" value="SusD-like_3"/>
    <property type="match status" value="1"/>
</dbReference>
<evidence type="ECO:0000259" key="7">
    <source>
        <dbReference type="Pfam" id="PF14322"/>
    </source>
</evidence>
<gene>
    <name evidence="8" type="ORF">RQM65_05835</name>
</gene>
<keyword evidence="3" id="KW-0732">Signal</keyword>
<dbReference type="EMBL" id="JAVTTP010000001">
    <property type="protein sequence ID" value="MDT7828177.1"/>
    <property type="molecule type" value="Genomic_DNA"/>
</dbReference>
<reference evidence="8 9" key="1">
    <citation type="submission" date="2023-09" db="EMBL/GenBank/DDBJ databases">
        <title>Novel taxa isolated from Blanes Bay.</title>
        <authorList>
            <person name="Rey-Velasco X."/>
            <person name="Lucena T."/>
        </authorList>
    </citation>
    <scope>NUCLEOTIDE SEQUENCE [LARGE SCALE GENOMIC DNA]</scope>
    <source>
        <strain evidence="8 9">S334</strain>
    </source>
</reference>
<comment type="subcellular location">
    <subcellularLocation>
        <location evidence="1">Cell outer membrane</location>
    </subcellularLocation>
</comment>
<dbReference type="Pfam" id="PF07980">
    <property type="entry name" value="SusD_RagB"/>
    <property type="match status" value="1"/>
</dbReference>
<evidence type="ECO:0000313" key="8">
    <source>
        <dbReference type="EMBL" id="MDT7828177.1"/>
    </source>
</evidence>
<evidence type="ECO:0000259" key="6">
    <source>
        <dbReference type="Pfam" id="PF07980"/>
    </source>
</evidence>
<evidence type="ECO:0000256" key="3">
    <source>
        <dbReference type="ARBA" id="ARBA00022729"/>
    </source>
</evidence>
<dbReference type="Gene3D" id="1.25.40.390">
    <property type="match status" value="1"/>
</dbReference>
<evidence type="ECO:0000256" key="1">
    <source>
        <dbReference type="ARBA" id="ARBA00004442"/>
    </source>
</evidence>